<dbReference type="EnsemblMetazoa" id="GMOY007066-RA">
    <property type="protein sequence ID" value="GMOY007066-PA"/>
    <property type="gene ID" value="GMOY007066"/>
</dbReference>
<feature type="compositionally biased region" description="Pro residues" evidence="1">
    <location>
        <begin position="44"/>
        <end position="65"/>
    </location>
</feature>
<evidence type="ECO:0000313" key="3">
    <source>
        <dbReference type="Proteomes" id="UP000092444"/>
    </source>
</evidence>
<dbReference type="Proteomes" id="UP000092444">
    <property type="component" value="Unassembled WGS sequence"/>
</dbReference>
<proteinExistence type="predicted"/>
<feature type="region of interest" description="Disordered" evidence="1">
    <location>
        <begin position="30"/>
        <end position="65"/>
    </location>
</feature>
<accession>A0A1B0G1B8</accession>
<sequence length="65" mass="7431">MVSKTRFSHLVNFVAVWRAECHERWDEFVPPHGPPRLLAEPPERWPPVEPPPPPPPPPLEGPPDD</sequence>
<dbReference type="VEuPathDB" id="VectorBase:GMOY007066"/>
<reference evidence="2" key="1">
    <citation type="submission" date="2020-05" db="UniProtKB">
        <authorList>
            <consortium name="EnsemblMetazoa"/>
        </authorList>
    </citation>
    <scope>IDENTIFICATION</scope>
    <source>
        <strain evidence="2">Yale</strain>
    </source>
</reference>
<protein>
    <submittedName>
        <fullName evidence="2">Uncharacterized protein</fullName>
    </submittedName>
</protein>
<evidence type="ECO:0000256" key="1">
    <source>
        <dbReference type="SAM" id="MobiDB-lite"/>
    </source>
</evidence>
<dbReference type="AlphaFoldDB" id="A0A1B0G1B8"/>
<evidence type="ECO:0000313" key="2">
    <source>
        <dbReference type="EnsemblMetazoa" id="GMOY007066-PA"/>
    </source>
</evidence>
<dbReference type="EMBL" id="CCAG010000075">
    <property type="status" value="NOT_ANNOTATED_CDS"/>
    <property type="molecule type" value="Genomic_DNA"/>
</dbReference>
<keyword evidence="3" id="KW-1185">Reference proteome</keyword>
<organism evidence="2 3">
    <name type="scientific">Glossina morsitans morsitans</name>
    <name type="common">Savannah tsetse fly</name>
    <dbReference type="NCBI Taxonomy" id="37546"/>
    <lineage>
        <taxon>Eukaryota</taxon>
        <taxon>Metazoa</taxon>
        <taxon>Ecdysozoa</taxon>
        <taxon>Arthropoda</taxon>
        <taxon>Hexapoda</taxon>
        <taxon>Insecta</taxon>
        <taxon>Pterygota</taxon>
        <taxon>Neoptera</taxon>
        <taxon>Endopterygota</taxon>
        <taxon>Diptera</taxon>
        <taxon>Brachycera</taxon>
        <taxon>Muscomorpha</taxon>
        <taxon>Hippoboscoidea</taxon>
        <taxon>Glossinidae</taxon>
        <taxon>Glossina</taxon>
    </lineage>
</organism>
<name>A0A1B0G1B8_GLOMM</name>
<dbReference type="EMBL" id="CCAG010000074">
    <property type="status" value="NOT_ANNOTATED_CDS"/>
    <property type="molecule type" value="Genomic_DNA"/>
</dbReference>